<reference evidence="2" key="1">
    <citation type="submission" date="2017-11" db="EMBL/GenBank/DDBJ databases">
        <authorList>
            <person name="Lima N.C."/>
            <person name="Parody-Merino A.M."/>
            <person name="Battley P.F."/>
            <person name="Fidler A.E."/>
            <person name="Prosdocimi F."/>
        </authorList>
    </citation>
    <scope>NUCLEOTIDE SEQUENCE [LARGE SCALE GENOMIC DNA]</scope>
</reference>
<organism evidence="1 2">
    <name type="scientific">Limosa lapponica baueri</name>
    <dbReference type="NCBI Taxonomy" id="1758121"/>
    <lineage>
        <taxon>Eukaryota</taxon>
        <taxon>Metazoa</taxon>
        <taxon>Chordata</taxon>
        <taxon>Craniata</taxon>
        <taxon>Vertebrata</taxon>
        <taxon>Euteleostomi</taxon>
        <taxon>Archelosauria</taxon>
        <taxon>Archosauria</taxon>
        <taxon>Dinosauria</taxon>
        <taxon>Saurischia</taxon>
        <taxon>Theropoda</taxon>
        <taxon>Coelurosauria</taxon>
        <taxon>Aves</taxon>
        <taxon>Neognathae</taxon>
        <taxon>Neoaves</taxon>
        <taxon>Charadriiformes</taxon>
        <taxon>Scolopacidae</taxon>
        <taxon>Limosa</taxon>
    </lineage>
</organism>
<protein>
    <submittedName>
        <fullName evidence="1">Uncharacterized protein</fullName>
    </submittedName>
</protein>
<dbReference type="Proteomes" id="UP000233556">
    <property type="component" value="Unassembled WGS sequence"/>
</dbReference>
<sequence length="142" mass="15749">MQRYRLGAEWLESCPAEKDLGVLVDCRLNMSQQCAQVAKKANSILACARNSVGSRTREIDGDLTIAFYILQMSHHYIQVEMSLNISKTKGNDIKITKDYPEALMVATDAEATPEMPVQGQCQRQMLPVGDDQPGSSPKWGSE</sequence>
<accession>A0A2I0U818</accession>
<keyword evidence="2" id="KW-1185">Reference proteome</keyword>
<gene>
    <name evidence="1" type="ORF">llap_7517</name>
</gene>
<proteinExistence type="predicted"/>
<dbReference type="PANTHER" id="PTHR33332">
    <property type="entry name" value="REVERSE TRANSCRIPTASE DOMAIN-CONTAINING PROTEIN"/>
    <property type="match status" value="1"/>
</dbReference>
<dbReference type="AlphaFoldDB" id="A0A2I0U818"/>
<evidence type="ECO:0000313" key="2">
    <source>
        <dbReference type="Proteomes" id="UP000233556"/>
    </source>
</evidence>
<dbReference type="OrthoDB" id="8064698at2759"/>
<dbReference type="EMBL" id="KZ506024">
    <property type="protein sequence ID" value="PKU42172.1"/>
    <property type="molecule type" value="Genomic_DNA"/>
</dbReference>
<evidence type="ECO:0000313" key="1">
    <source>
        <dbReference type="EMBL" id="PKU42172.1"/>
    </source>
</evidence>
<name>A0A2I0U818_LIMLA</name>
<reference evidence="2" key="2">
    <citation type="submission" date="2017-12" db="EMBL/GenBank/DDBJ databases">
        <title>Genome sequence of the Bar-tailed Godwit (Limosa lapponica baueri).</title>
        <authorList>
            <person name="Lima N.C.B."/>
            <person name="Parody-Merino A.M."/>
            <person name="Battley P.F."/>
            <person name="Fidler A.E."/>
            <person name="Prosdocimi F."/>
        </authorList>
    </citation>
    <scope>NUCLEOTIDE SEQUENCE [LARGE SCALE GENOMIC DNA]</scope>
</reference>